<dbReference type="Gene3D" id="3.90.550.10">
    <property type="entry name" value="Spore Coat Polysaccharide Biosynthesis Protein SpsA, Chain A"/>
    <property type="match status" value="1"/>
</dbReference>
<dbReference type="Pfam" id="PF00535">
    <property type="entry name" value="Glycos_transf_2"/>
    <property type="match status" value="1"/>
</dbReference>
<dbReference type="Proteomes" id="UP000194903">
    <property type="component" value="Unassembled WGS sequence"/>
</dbReference>
<dbReference type="CDD" id="cd00761">
    <property type="entry name" value="Glyco_tranf_GTA_type"/>
    <property type="match status" value="1"/>
</dbReference>
<gene>
    <name evidence="4" type="ORF">CBW42_06820</name>
</gene>
<keyword evidence="5" id="KW-1185">Reference proteome</keyword>
<keyword evidence="1" id="KW-0328">Glycosyltransferase</keyword>
<sequence>MKFSVVIPVYNVKDYLEKCVRSVLAQNNNEYEMILVDDGSTDGSGALCDELAAQAPEKIRVIHKPNGGLGDARNVGLEHALGDYLVFLDSDDYIDETMLAELSEKVDETHAEIISFGFRVDNGGDTSQVFIDPLPEDRVFTLADTPELLLALPNAWTRIYARRLFLETGIRYPGRVWYEDIRTTTKLFAKAKSVASVHRPYYYYVVRENSITRNKNVDRNHEIMDAFDDLLGWYRENGLFERYRDELCRLAIDHIFLAASVRVLMTDPKHPLLQEFYQYMRKYFPGFEKNRYVAQLPRSKKLAFNLLLHRRYRLLATLFRAKNRVGG</sequence>
<comment type="caution">
    <text evidence="4">The sequence shown here is derived from an EMBL/GenBank/DDBJ whole genome shotgun (WGS) entry which is preliminary data.</text>
</comment>
<dbReference type="RefSeq" id="WP_087019050.1">
    <property type="nucleotide sequence ID" value="NZ_CP178353.1"/>
</dbReference>
<protein>
    <recommendedName>
        <fullName evidence="3">Glycosyltransferase 2-like domain-containing protein</fullName>
    </recommendedName>
</protein>
<dbReference type="PANTHER" id="PTHR22916">
    <property type="entry name" value="GLYCOSYLTRANSFERASE"/>
    <property type="match status" value="1"/>
</dbReference>
<evidence type="ECO:0000256" key="1">
    <source>
        <dbReference type="ARBA" id="ARBA00022676"/>
    </source>
</evidence>
<feature type="domain" description="Glycosyltransferase 2-like" evidence="3">
    <location>
        <begin position="4"/>
        <end position="129"/>
    </location>
</feature>
<reference evidence="4 5" key="1">
    <citation type="submission" date="2017-05" db="EMBL/GenBank/DDBJ databases">
        <title>Butyricicoccus porcorum sp. nov. a butyrate-producing bacterium from the swine intestinal tract.</title>
        <authorList>
            <person name="Trachsel J."/>
            <person name="Humphrey S."/>
            <person name="Allen H.K."/>
        </authorList>
    </citation>
    <scope>NUCLEOTIDE SEQUENCE [LARGE SCALE GENOMIC DNA]</scope>
    <source>
        <strain evidence="4">BB10</strain>
    </source>
</reference>
<dbReference type="PANTHER" id="PTHR22916:SF51">
    <property type="entry name" value="GLYCOSYLTRANSFERASE EPSH-RELATED"/>
    <property type="match status" value="1"/>
</dbReference>
<dbReference type="GO" id="GO:0016757">
    <property type="term" value="F:glycosyltransferase activity"/>
    <property type="evidence" value="ECO:0007669"/>
    <property type="project" value="UniProtKB-KW"/>
</dbReference>
<dbReference type="AlphaFoldDB" id="A0A252F431"/>
<evidence type="ECO:0000256" key="2">
    <source>
        <dbReference type="ARBA" id="ARBA00022679"/>
    </source>
</evidence>
<evidence type="ECO:0000313" key="4">
    <source>
        <dbReference type="EMBL" id="OUM20537.1"/>
    </source>
</evidence>
<dbReference type="EMBL" id="NHOC01000005">
    <property type="protein sequence ID" value="OUM20537.1"/>
    <property type="molecule type" value="Genomic_DNA"/>
</dbReference>
<evidence type="ECO:0000313" key="5">
    <source>
        <dbReference type="Proteomes" id="UP000194903"/>
    </source>
</evidence>
<dbReference type="OrthoDB" id="9807674at2"/>
<name>A0A252F431_9FIRM</name>
<proteinExistence type="predicted"/>
<evidence type="ECO:0000259" key="3">
    <source>
        <dbReference type="Pfam" id="PF00535"/>
    </source>
</evidence>
<keyword evidence="2" id="KW-0808">Transferase</keyword>
<dbReference type="InterPro" id="IPR001173">
    <property type="entry name" value="Glyco_trans_2-like"/>
</dbReference>
<dbReference type="InterPro" id="IPR029044">
    <property type="entry name" value="Nucleotide-diphossugar_trans"/>
</dbReference>
<dbReference type="SUPFAM" id="SSF53448">
    <property type="entry name" value="Nucleotide-diphospho-sugar transferases"/>
    <property type="match status" value="1"/>
</dbReference>
<organism evidence="4 5">
    <name type="scientific">Butyricicoccus porcorum</name>
    <dbReference type="NCBI Taxonomy" id="1945634"/>
    <lineage>
        <taxon>Bacteria</taxon>
        <taxon>Bacillati</taxon>
        <taxon>Bacillota</taxon>
        <taxon>Clostridia</taxon>
        <taxon>Eubacteriales</taxon>
        <taxon>Butyricicoccaceae</taxon>
        <taxon>Butyricicoccus</taxon>
    </lineage>
</organism>
<accession>A0A252F431</accession>